<protein>
    <submittedName>
        <fullName evidence="1">Nucleotidyl transferase AbiEii/AbiGii toxin family protein</fullName>
    </submittedName>
</protein>
<keyword evidence="2" id="KW-1185">Reference proteome</keyword>
<dbReference type="Pfam" id="PF08843">
    <property type="entry name" value="AbiEii"/>
    <property type="match status" value="1"/>
</dbReference>
<gene>
    <name evidence="1" type="ORF">K6V98_03615</name>
</gene>
<dbReference type="EMBL" id="JAIMFO010000005">
    <property type="protein sequence ID" value="MBY4797445.1"/>
    <property type="molecule type" value="Genomic_DNA"/>
</dbReference>
<dbReference type="RefSeq" id="WP_222199162.1">
    <property type="nucleotide sequence ID" value="NZ_JAIMFO010000005.1"/>
</dbReference>
<sequence>MRYKTPAALEMAVKAAARAVRMDTSRAITGFYFHRLLCRIFNDPARRFVLKGGQSMLARTVDARATRDIDLVYRERSLDAALKDLTKLASQDIGDYMTFIFTSATPIKLDDEYRSGLSVTFQPMLGARPLQLISIDLVVDEVPLECVETITPADRLAIEGLMECDYLVYPVEVALADKMCALIEMHDGRPSSRVKDLVDIVIYAITCRVDGRMLEERMKREAAVRKITLPNTFGIPEEWVGSRERQFTKLCSQTGLIGISTIADAMDLASKLLDPVLTAAAEGMVWNPDAAKWEAKADRTC</sequence>
<organism evidence="1 2">
    <name type="scientific">Collinsella ureilytica</name>
    <dbReference type="NCBI Taxonomy" id="2869515"/>
    <lineage>
        <taxon>Bacteria</taxon>
        <taxon>Bacillati</taxon>
        <taxon>Actinomycetota</taxon>
        <taxon>Coriobacteriia</taxon>
        <taxon>Coriobacteriales</taxon>
        <taxon>Coriobacteriaceae</taxon>
        <taxon>Collinsella</taxon>
    </lineage>
</organism>
<comment type="caution">
    <text evidence="1">The sequence shown here is derived from an EMBL/GenBank/DDBJ whole genome shotgun (WGS) entry which is preliminary data.</text>
</comment>
<evidence type="ECO:0000313" key="1">
    <source>
        <dbReference type="EMBL" id="MBY4797445.1"/>
    </source>
</evidence>
<dbReference type="Proteomes" id="UP000700908">
    <property type="component" value="Unassembled WGS sequence"/>
</dbReference>
<proteinExistence type="predicted"/>
<accession>A0ABS7MJ95</accession>
<dbReference type="InterPro" id="IPR014942">
    <property type="entry name" value="AbiEii"/>
</dbReference>
<keyword evidence="1" id="KW-0808">Transferase</keyword>
<evidence type="ECO:0000313" key="2">
    <source>
        <dbReference type="Proteomes" id="UP000700908"/>
    </source>
</evidence>
<dbReference type="GO" id="GO:0016740">
    <property type="term" value="F:transferase activity"/>
    <property type="evidence" value="ECO:0007669"/>
    <property type="project" value="UniProtKB-KW"/>
</dbReference>
<reference evidence="1 2" key="1">
    <citation type="submission" date="2021-08" db="EMBL/GenBank/DDBJ databases">
        <title>Collinsella faecalis sp. nov. isolated from swine faeces.</title>
        <authorList>
            <person name="Oh B.S."/>
            <person name="Lee J.H."/>
        </authorList>
    </citation>
    <scope>NUCLEOTIDE SEQUENCE [LARGE SCALE GENOMIC DNA]</scope>
    <source>
        <strain evidence="1 2">AGMB00827</strain>
    </source>
</reference>
<name>A0ABS7MJ95_9ACTN</name>